<evidence type="ECO:0000313" key="1">
    <source>
        <dbReference type="EMBL" id="MBA0691234.1"/>
    </source>
</evidence>
<evidence type="ECO:0000313" key="2">
    <source>
        <dbReference type="Proteomes" id="UP000593577"/>
    </source>
</evidence>
<gene>
    <name evidence="1" type="ORF">Goari_008873</name>
</gene>
<reference evidence="1 2" key="1">
    <citation type="journal article" date="2019" name="Genome Biol. Evol.">
        <title>Insights into the evolution of the New World diploid cottons (Gossypium, subgenus Houzingenia) based on genome sequencing.</title>
        <authorList>
            <person name="Grover C.E."/>
            <person name="Arick M.A. 2nd"/>
            <person name="Thrash A."/>
            <person name="Conover J.L."/>
            <person name="Sanders W.S."/>
            <person name="Peterson D.G."/>
            <person name="Frelichowski J.E."/>
            <person name="Scheffler J.A."/>
            <person name="Scheffler B.E."/>
            <person name="Wendel J.F."/>
        </authorList>
    </citation>
    <scope>NUCLEOTIDE SEQUENCE [LARGE SCALE GENOMIC DNA]</scope>
    <source>
        <strain evidence="1">185</strain>
        <tissue evidence="1">Leaf</tissue>
    </source>
</reference>
<keyword evidence="2" id="KW-1185">Reference proteome</keyword>
<comment type="caution">
    <text evidence="1">The sequence shown here is derived from an EMBL/GenBank/DDBJ whole genome shotgun (WGS) entry which is preliminary data.</text>
</comment>
<dbReference type="EMBL" id="JABFAA010000009">
    <property type="protein sequence ID" value="MBA0691234.1"/>
    <property type="molecule type" value="Genomic_DNA"/>
</dbReference>
<accession>A0A7J8XWN8</accession>
<protein>
    <recommendedName>
        <fullName evidence="3">Reverse transcriptase zinc-binding domain-containing protein</fullName>
    </recommendedName>
</protein>
<evidence type="ECO:0008006" key="3">
    <source>
        <dbReference type="Google" id="ProtNLM"/>
    </source>
</evidence>
<dbReference type="AlphaFoldDB" id="A0A7J8XWN8"/>
<sequence>AELIDTSSRLWKKELIDSTFPKEVADRILRIPLAVEPHDDFLAWSGEPLGEYTVCNAYKLLQSIKEDPRTYALQTDYKVNMQHRKLTNTTICPRCESGTETMDHLCQECPASVSVLREFFVAFYGQYGEKGTLECIESKWKHPPDQFVKINFDTAYDGRFCHSALGIVVRNSESKALACRRATQLDIDMKWKNIIIEVETLKSKKEIYLIGRVPEYAEKQKEMDSVREPD</sequence>
<name>A0A7J8XWN8_GOSAI</name>
<dbReference type="Proteomes" id="UP000593577">
    <property type="component" value="Unassembled WGS sequence"/>
</dbReference>
<proteinExistence type="predicted"/>
<feature type="non-terminal residue" evidence="1">
    <location>
        <position position="230"/>
    </location>
</feature>
<organism evidence="1 2">
    <name type="scientific">Gossypium aridum</name>
    <name type="common">American cotton</name>
    <name type="synonym">Erioxylum aridum</name>
    <dbReference type="NCBI Taxonomy" id="34290"/>
    <lineage>
        <taxon>Eukaryota</taxon>
        <taxon>Viridiplantae</taxon>
        <taxon>Streptophyta</taxon>
        <taxon>Embryophyta</taxon>
        <taxon>Tracheophyta</taxon>
        <taxon>Spermatophyta</taxon>
        <taxon>Magnoliopsida</taxon>
        <taxon>eudicotyledons</taxon>
        <taxon>Gunneridae</taxon>
        <taxon>Pentapetalae</taxon>
        <taxon>rosids</taxon>
        <taxon>malvids</taxon>
        <taxon>Malvales</taxon>
        <taxon>Malvaceae</taxon>
        <taxon>Malvoideae</taxon>
        <taxon>Gossypium</taxon>
    </lineage>
</organism>